<feature type="domain" description="Rod shape-determining protein MreC beta-barrel core" evidence="7">
    <location>
        <begin position="141"/>
        <end position="296"/>
    </location>
</feature>
<comment type="similarity">
    <text evidence="1 5">Belongs to the MreC family.</text>
</comment>
<accession>A0ABY1M058</accession>
<proteinExistence type="inferred from homology"/>
<dbReference type="EMBL" id="FXAE01000035">
    <property type="protein sequence ID" value="SMF44182.1"/>
    <property type="molecule type" value="Genomic_DNA"/>
</dbReference>
<evidence type="ECO:0000259" key="7">
    <source>
        <dbReference type="Pfam" id="PF04085"/>
    </source>
</evidence>
<dbReference type="PANTHER" id="PTHR34138">
    <property type="entry name" value="CELL SHAPE-DETERMINING PROTEIN MREC"/>
    <property type="match status" value="1"/>
</dbReference>
<evidence type="ECO:0000256" key="2">
    <source>
        <dbReference type="ARBA" id="ARBA00013855"/>
    </source>
</evidence>
<name>A0ABY1M058_9BACL</name>
<dbReference type="Pfam" id="PF04085">
    <property type="entry name" value="MreC"/>
    <property type="match status" value="1"/>
</dbReference>
<keyword evidence="6" id="KW-0175">Coiled coil</keyword>
<dbReference type="Gene3D" id="2.40.10.350">
    <property type="entry name" value="Rod shape-determining protein MreC, domain 2"/>
    <property type="match status" value="1"/>
</dbReference>
<evidence type="ECO:0000256" key="4">
    <source>
        <dbReference type="ARBA" id="ARBA00032089"/>
    </source>
</evidence>
<evidence type="ECO:0000256" key="5">
    <source>
        <dbReference type="PIRNR" id="PIRNR038471"/>
    </source>
</evidence>
<evidence type="ECO:0000256" key="3">
    <source>
        <dbReference type="ARBA" id="ARBA00022960"/>
    </source>
</evidence>
<sequence length="304" mass="34210">MPFFQEIMYGWRVRKLFKLLGNKRLFILLMGLILFIAVMGFTLGPRTNLSWPEKFVKDTVGFVQYVFYKPASYVAGFFEDISNLRALQEENEQLKIALAHYTRDKATYNWIAQENERLQNKLDFTEAQKRLYDYTWKIAQVISVNDDPVNRTIVVNLGAREGVKEGMAVTSEKGLVGVISHVSNFTSTVRLATSMDAKDPNSNGIAVTAQGKENDVFGMIETFDREQGMFLMTRIEDATPLKTGDTIVSSGIGGVFPRGMVIGTVKDIQVGEYGLTYTATVEPAANFTDWKELFIVFEPEGEGE</sequence>
<dbReference type="InterPro" id="IPR042177">
    <property type="entry name" value="Cell/Rod_1"/>
</dbReference>
<gene>
    <name evidence="8" type="ORF">SAMN02744124_03102</name>
</gene>
<keyword evidence="9" id="KW-1185">Reference proteome</keyword>
<evidence type="ECO:0000313" key="8">
    <source>
        <dbReference type="EMBL" id="SMF44182.1"/>
    </source>
</evidence>
<comment type="caution">
    <text evidence="8">The sequence shown here is derived from an EMBL/GenBank/DDBJ whole genome shotgun (WGS) entry which is preliminary data.</text>
</comment>
<evidence type="ECO:0000256" key="1">
    <source>
        <dbReference type="ARBA" id="ARBA00009369"/>
    </source>
</evidence>
<reference evidence="8 9" key="1">
    <citation type="submission" date="2017-04" db="EMBL/GenBank/DDBJ databases">
        <authorList>
            <person name="Varghese N."/>
            <person name="Submissions S."/>
        </authorList>
    </citation>
    <scope>NUCLEOTIDE SEQUENCE [LARGE SCALE GENOMIC DNA]</scope>
    <source>
        <strain evidence="8 9">J12</strain>
    </source>
</reference>
<dbReference type="PIRSF" id="PIRSF038471">
    <property type="entry name" value="MreC"/>
    <property type="match status" value="1"/>
</dbReference>
<evidence type="ECO:0000256" key="6">
    <source>
        <dbReference type="SAM" id="Coils"/>
    </source>
</evidence>
<comment type="function">
    <text evidence="5">Involved in formation and maintenance of cell shape.</text>
</comment>
<dbReference type="InterPro" id="IPR042175">
    <property type="entry name" value="Cell/Rod_MreC_2"/>
</dbReference>
<dbReference type="PANTHER" id="PTHR34138:SF1">
    <property type="entry name" value="CELL SHAPE-DETERMINING PROTEIN MREC"/>
    <property type="match status" value="1"/>
</dbReference>
<keyword evidence="3 5" id="KW-0133">Cell shape</keyword>
<protein>
    <recommendedName>
        <fullName evidence="2 5">Cell shape-determining protein MreC</fullName>
    </recommendedName>
    <alternativeName>
        <fullName evidence="4 5">Cell shape protein MreC</fullName>
    </alternativeName>
</protein>
<dbReference type="InterPro" id="IPR055342">
    <property type="entry name" value="MreC_beta-barrel_core"/>
</dbReference>
<organism evidence="8 9">
    <name type="scientific">Paenibacillus barengoltzii J12</name>
    <dbReference type="NCBI Taxonomy" id="935846"/>
    <lineage>
        <taxon>Bacteria</taxon>
        <taxon>Bacillati</taxon>
        <taxon>Bacillota</taxon>
        <taxon>Bacilli</taxon>
        <taxon>Bacillales</taxon>
        <taxon>Paenibacillaceae</taxon>
        <taxon>Paenibacillus</taxon>
    </lineage>
</organism>
<evidence type="ECO:0000313" key="9">
    <source>
        <dbReference type="Proteomes" id="UP000192939"/>
    </source>
</evidence>
<dbReference type="Proteomes" id="UP000192939">
    <property type="component" value="Unassembled WGS sequence"/>
</dbReference>
<dbReference type="Gene3D" id="2.40.10.340">
    <property type="entry name" value="Rod shape-determining protein MreC, domain 1"/>
    <property type="match status" value="1"/>
</dbReference>
<dbReference type="InterPro" id="IPR007221">
    <property type="entry name" value="MreC"/>
</dbReference>
<feature type="coiled-coil region" evidence="6">
    <location>
        <begin position="84"/>
        <end position="128"/>
    </location>
</feature>
<dbReference type="NCBIfam" id="TIGR00219">
    <property type="entry name" value="mreC"/>
    <property type="match status" value="1"/>
</dbReference>